<sequence length="90" mass="9599">MSGEGVEESRATEIAHRVGAIWRDVLGADTQATFFELSGQSISAVRIAARIEDELGITVDIGELFEDPTGEAFARAVAARAAEAPSDRQH</sequence>
<dbReference type="Pfam" id="PF00550">
    <property type="entry name" value="PP-binding"/>
    <property type="match status" value="1"/>
</dbReference>
<evidence type="ECO:0000313" key="1">
    <source>
        <dbReference type="EMBL" id="ASO20924.1"/>
    </source>
</evidence>
<protein>
    <submittedName>
        <fullName evidence="1">Surfactin synthase subunit 1</fullName>
    </submittedName>
</protein>
<dbReference type="SMART" id="SM00823">
    <property type="entry name" value="PKS_PP"/>
    <property type="match status" value="1"/>
</dbReference>
<accession>A0A221W5C6</accession>
<dbReference type="RefSeq" id="WP_093942187.1">
    <property type="nucleotide sequence ID" value="NZ_CP022521.1"/>
</dbReference>
<dbReference type="KEGG" id="ahg:AHOG_16490"/>
<keyword evidence="2" id="KW-1185">Reference proteome</keyword>
<dbReference type="Gene3D" id="1.10.1200.10">
    <property type="entry name" value="ACP-like"/>
    <property type="match status" value="1"/>
</dbReference>
<dbReference type="InterPro" id="IPR009081">
    <property type="entry name" value="PP-bd_ACP"/>
</dbReference>
<evidence type="ECO:0000313" key="2">
    <source>
        <dbReference type="Proteomes" id="UP000204221"/>
    </source>
</evidence>
<dbReference type="AlphaFoldDB" id="A0A221W5C6"/>
<proteinExistence type="predicted"/>
<dbReference type="Proteomes" id="UP000204221">
    <property type="component" value="Chromosome"/>
</dbReference>
<organism evidence="1 2">
    <name type="scientific">Actinoalloteichus hoggarensis</name>
    <dbReference type="NCBI Taxonomy" id="1470176"/>
    <lineage>
        <taxon>Bacteria</taxon>
        <taxon>Bacillati</taxon>
        <taxon>Actinomycetota</taxon>
        <taxon>Actinomycetes</taxon>
        <taxon>Pseudonocardiales</taxon>
        <taxon>Pseudonocardiaceae</taxon>
        <taxon>Actinoalloteichus</taxon>
    </lineage>
</organism>
<dbReference type="PROSITE" id="PS50075">
    <property type="entry name" value="CARRIER"/>
    <property type="match status" value="1"/>
</dbReference>
<dbReference type="InterPro" id="IPR036736">
    <property type="entry name" value="ACP-like_sf"/>
</dbReference>
<dbReference type="GO" id="GO:0031177">
    <property type="term" value="F:phosphopantetheine binding"/>
    <property type="evidence" value="ECO:0007669"/>
    <property type="project" value="InterPro"/>
</dbReference>
<dbReference type="OrthoDB" id="3483265at2"/>
<reference evidence="1 2" key="1">
    <citation type="submission" date="2017-07" db="EMBL/GenBank/DDBJ databases">
        <title>Complete genome sequence of Actinoalloteichus hoggarensis DSM 45943, type strain of Actinoalloteichus hoggarensis.</title>
        <authorList>
            <person name="Ruckert C."/>
            <person name="Nouioui I."/>
            <person name="Willmese J."/>
            <person name="van Wezel G."/>
            <person name="Klenk H.-P."/>
            <person name="Kalinowski J."/>
            <person name="Zotchev S.B."/>
        </authorList>
    </citation>
    <scope>NUCLEOTIDE SEQUENCE [LARGE SCALE GENOMIC DNA]</scope>
    <source>
        <strain evidence="1 2">DSM 45943</strain>
    </source>
</reference>
<gene>
    <name evidence="1" type="primary">srfAA</name>
    <name evidence="1" type="ORF">AHOG_16490</name>
</gene>
<dbReference type="SUPFAM" id="SSF47336">
    <property type="entry name" value="ACP-like"/>
    <property type="match status" value="1"/>
</dbReference>
<dbReference type="EMBL" id="CP022521">
    <property type="protein sequence ID" value="ASO20924.1"/>
    <property type="molecule type" value="Genomic_DNA"/>
</dbReference>
<dbReference type="InterPro" id="IPR020806">
    <property type="entry name" value="PKS_PP-bd"/>
</dbReference>
<name>A0A221W5C6_9PSEU</name>